<dbReference type="AlphaFoldDB" id="A0A1L9TQ51"/>
<protein>
    <submittedName>
        <fullName evidence="1">Uncharacterized protein</fullName>
    </submittedName>
</protein>
<accession>A0A1L9TQ51</accession>
<keyword evidence="2" id="KW-1185">Reference proteome</keyword>
<evidence type="ECO:0000313" key="2">
    <source>
        <dbReference type="Proteomes" id="UP000184356"/>
    </source>
</evidence>
<evidence type="ECO:0000313" key="1">
    <source>
        <dbReference type="EMBL" id="OJJ61515.1"/>
    </source>
</evidence>
<proteinExistence type="predicted"/>
<organism evidence="1 2">
    <name type="scientific">Aspergillus sydowii CBS 593.65</name>
    <dbReference type="NCBI Taxonomy" id="1036612"/>
    <lineage>
        <taxon>Eukaryota</taxon>
        <taxon>Fungi</taxon>
        <taxon>Dikarya</taxon>
        <taxon>Ascomycota</taxon>
        <taxon>Pezizomycotina</taxon>
        <taxon>Eurotiomycetes</taxon>
        <taxon>Eurotiomycetidae</taxon>
        <taxon>Eurotiales</taxon>
        <taxon>Aspergillaceae</taxon>
        <taxon>Aspergillus</taxon>
        <taxon>Aspergillus subgen. Nidulantes</taxon>
    </lineage>
</organism>
<dbReference type="GeneID" id="63767253"/>
<sequence>MPGRVSARLSLRRRAAWAVGRCSIRIAAGRRNPKSTIGHTGSHRGAGCLAACSLVGRGPEGLTHRWTIPRHTTSPVSSRLLTSEKREMKSSVGDPRSEWLWQECPIVPPLACRGLAECPPI</sequence>
<reference evidence="2" key="1">
    <citation type="journal article" date="2017" name="Genome Biol.">
        <title>Comparative genomics reveals high biological diversity and specific adaptations in the industrially and medically important fungal genus Aspergillus.</title>
        <authorList>
            <person name="de Vries R.P."/>
            <person name="Riley R."/>
            <person name="Wiebenga A."/>
            <person name="Aguilar-Osorio G."/>
            <person name="Amillis S."/>
            <person name="Uchima C.A."/>
            <person name="Anderluh G."/>
            <person name="Asadollahi M."/>
            <person name="Askin M."/>
            <person name="Barry K."/>
            <person name="Battaglia E."/>
            <person name="Bayram O."/>
            <person name="Benocci T."/>
            <person name="Braus-Stromeyer S.A."/>
            <person name="Caldana C."/>
            <person name="Canovas D."/>
            <person name="Cerqueira G.C."/>
            <person name="Chen F."/>
            <person name="Chen W."/>
            <person name="Choi C."/>
            <person name="Clum A."/>
            <person name="Dos Santos R.A."/>
            <person name="Damasio A.R."/>
            <person name="Diallinas G."/>
            <person name="Emri T."/>
            <person name="Fekete E."/>
            <person name="Flipphi M."/>
            <person name="Freyberg S."/>
            <person name="Gallo A."/>
            <person name="Gournas C."/>
            <person name="Habgood R."/>
            <person name="Hainaut M."/>
            <person name="Harispe M.L."/>
            <person name="Henrissat B."/>
            <person name="Hilden K.S."/>
            <person name="Hope R."/>
            <person name="Hossain A."/>
            <person name="Karabika E."/>
            <person name="Karaffa L."/>
            <person name="Karanyi Z."/>
            <person name="Krasevec N."/>
            <person name="Kuo A."/>
            <person name="Kusch H."/>
            <person name="LaButti K."/>
            <person name="Lagendijk E.L."/>
            <person name="Lapidus A."/>
            <person name="Levasseur A."/>
            <person name="Lindquist E."/>
            <person name="Lipzen A."/>
            <person name="Logrieco A.F."/>
            <person name="MacCabe A."/>
            <person name="Maekelae M.R."/>
            <person name="Malavazi I."/>
            <person name="Melin P."/>
            <person name="Meyer V."/>
            <person name="Mielnichuk N."/>
            <person name="Miskei M."/>
            <person name="Molnar A.P."/>
            <person name="Mule G."/>
            <person name="Ngan C.Y."/>
            <person name="Orejas M."/>
            <person name="Orosz E."/>
            <person name="Ouedraogo J.P."/>
            <person name="Overkamp K.M."/>
            <person name="Park H.-S."/>
            <person name="Perrone G."/>
            <person name="Piumi F."/>
            <person name="Punt P.J."/>
            <person name="Ram A.F."/>
            <person name="Ramon A."/>
            <person name="Rauscher S."/>
            <person name="Record E."/>
            <person name="Riano-Pachon D.M."/>
            <person name="Robert V."/>
            <person name="Roehrig J."/>
            <person name="Ruller R."/>
            <person name="Salamov A."/>
            <person name="Salih N.S."/>
            <person name="Samson R.A."/>
            <person name="Sandor E."/>
            <person name="Sanguinetti M."/>
            <person name="Schuetze T."/>
            <person name="Sepcic K."/>
            <person name="Shelest E."/>
            <person name="Sherlock G."/>
            <person name="Sophianopoulou V."/>
            <person name="Squina F.M."/>
            <person name="Sun H."/>
            <person name="Susca A."/>
            <person name="Todd R.B."/>
            <person name="Tsang A."/>
            <person name="Unkles S.E."/>
            <person name="van de Wiele N."/>
            <person name="van Rossen-Uffink D."/>
            <person name="Oliveira J.V."/>
            <person name="Vesth T.C."/>
            <person name="Visser J."/>
            <person name="Yu J.-H."/>
            <person name="Zhou M."/>
            <person name="Andersen M.R."/>
            <person name="Archer D.B."/>
            <person name="Baker S.E."/>
            <person name="Benoit I."/>
            <person name="Brakhage A.A."/>
            <person name="Braus G.H."/>
            <person name="Fischer R."/>
            <person name="Frisvad J.C."/>
            <person name="Goldman G.H."/>
            <person name="Houbraken J."/>
            <person name="Oakley B."/>
            <person name="Pocsi I."/>
            <person name="Scazzocchio C."/>
            <person name="Seiboth B."/>
            <person name="vanKuyk P.A."/>
            <person name="Wortman J."/>
            <person name="Dyer P.S."/>
            <person name="Grigoriev I.V."/>
        </authorList>
    </citation>
    <scope>NUCLEOTIDE SEQUENCE [LARGE SCALE GENOMIC DNA]</scope>
    <source>
        <strain evidence="2">CBS 593.65</strain>
    </source>
</reference>
<gene>
    <name evidence="1" type="ORF">ASPSYDRAFT_829607</name>
</gene>
<dbReference type="EMBL" id="KV878584">
    <property type="protein sequence ID" value="OJJ61515.1"/>
    <property type="molecule type" value="Genomic_DNA"/>
</dbReference>
<dbReference type="RefSeq" id="XP_040705321.1">
    <property type="nucleotide sequence ID" value="XM_040851180.1"/>
</dbReference>
<dbReference type="Proteomes" id="UP000184356">
    <property type="component" value="Unassembled WGS sequence"/>
</dbReference>
<name>A0A1L9TQ51_9EURO</name>
<dbReference type="VEuPathDB" id="FungiDB:ASPSYDRAFT_829607"/>